<name>A0A1W1UCK4_PEPAS</name>
<dbReference type="RefSeq" id="WP_084229759.1">
    <property type="nucleotide sequence ID" value="NZ_FWWR01000008.1"/>
</dbReference>
<evidence type="ECO:0000313" key="2">
    <source>
        <dbReference type="Proteomes" id="UP000192368"/>
    </source>
</evidence>
<dbReference type="AlphaFoldDB" id="A0A1W1UCK4"/>
<gene>
    <name evidence="1" type="ORF">SAMN00017477_0061</name>
</gene>
<reference evidence="2" key="1">
    <citation type="submission" date="2017-04" db="EMBL/GenBank/DDBJ databases">
        <authorList>
            <person name="Varghese N."/>
            <person name="Submissions S."/>
        </authorList>
    </citation>
    <scope>NUCLEOTIDE SEQUENCE [LARGE SCALE GENOMIC DNA]</scope>
    <source>
        <strain evidence="2">DSM 20463</strain>
    </source>
</reference>
<dbReference type="STRING" id="573058.SAMN00017477_0061"/>
<protein>
    <submittedName>
        <fullName evidence="1">Uncharacterized protein</fullName>
    </submittedName>
</protein>
<dbReference type="Proteomes" id="UP000192368">
    <property type="component" value="Unassembled WGS sequence"/>
</dbReference>
<organism evidence="1 2">
    <name type="scientific">Peptoniphilus asaccharolyticus DSM 20463</name>
    <dbReference type="NCBI Taxonomy" id="573058"/>
    <lineage>
        <taxon>Bacteria</taxon>
        <taxon>Bacillati</taxon>
        <taxon>Bacillota</taxon>
        <taxon>Tissierellia</taxon>
        <taxon>Tissierellales</taxon>
        <taxon>Peptoniphilaceae</taxon>
        <taxon>Peptoniphilus</taxon>
    </lineage>
</organism>
<keyword evidence="2" id="KW-1185">Reference proteome</keyword>
<dbReference type="OrthoDB" id="9815272at2"/>
<proteinExistence type="predicted"/>
<dbReference type="EMBL" id="FWWR01000008">
    <property type="protein sequence ID" value="SMB78551.1"/>
    <property type="molecule type" value="Genomic_DNA"/>
</dbReference>
<accession>A0A1W1UCK4</accession>
<evidence type="ECO:0000313" key="1">
    <source>
        <dbReference type="EMBL" id="SMB78551.1"/>
    </source>
</evidence>
<sequence>MDLVGKEVLTQRLGDKLYSLYPVKVIQNSRDLEQFKVNDENHIIKNDHGLRNRGKSVFLTEEEVRKTIWYGLNKLKELDTENYSAIFVNFNNELNKVNIQKAEIRDEDNDKKVVVPAFYNQEFKLTFEQYKKYNEEHSTSKIFRDVEEVQNSVLEFFRKKSLIYEVEKNIGLKVDELKVGDHINTDCGLCSVLKIDKENNDYLLHHGEEFIKAHKLYTEGEKFKWAYGSYSNNIEDLIFDMSKGSSTIINIAENNYEEYIKGIFAVERGLDDTQASRAFQKYYEIDEVILNDNLNKMIDEIVYSTEKEMNKDYWIIKYQEGHDLINKDYSGKIVDKELVKELKRLDEYIRTHNKTVGEDEYGQMTDDWKGYCKFYFDHIVDGKVEEHFRMDIGDGNKVNNPYFEKLLEKNHENIDIQNVKNNLIDKFSMER</sequence>